<proteinExistence type="predicted"/>
<feature type="compositionally biased region" description="Polar residues" evidence="1">
    <location>
        <begin position="1"/>
        <end position="17"/>
    </location>
</feature>
<gene>
    <name evidence="2" type="ORF">T02_11436</name>
</gene>
<organism evidence="2 3">
    <name type="scientific">Trichinella nativa</name>
    <dbReference type="NCBI Taxonomy" id="6335"/>
    <lineage>
        <taxon>Eukaryota</taxon>
        <taxon>Metazoa</taxon>
        <taxon>Ecdysozoa</taxon>
        <taxon>Nematoda</taxon>
        <taxon>Enoplea</taxon>
        <taxon>Dorylaimia</taxon>
        <taxon>Trichinellida</taxon>
        <taxon>Trichinellidae</taxon>
        <taxon>Trichinella</taxon>
    </lineage>
</organism>
<feature type="region of interest" description="Disordered" evidence="1">
    <location>
        <begin position="1"/>
        <end position="22"/>
    </location>
</feature>
<evidence type="ECO:0000313" key="3">
    <source>
        <dbReference type="Proteomes" id="UP000054721"/>
    </source>
</evidence>
<name>A0A0V1LE46_9BILA</name>
<reference evidence="2 3" key="1">
    <citation type="submission" date="2015-05" db="EMBL/GenBank/DDBJ databases">
        <title>Evolution of Trichinella species and genotypes.</title>
        <authorList>
            <person name="Korhonen P.K."/>
            <person name="Edoardo P."/>
            <person name="Giuseppe L.R."/>
            <person name="Gasser R.B."/>
        </authorList>
    </citation>
    <scope>NUCLEOTIDE SEQUENCE [LARGE SCALE GENOMIC DNA]</scope>
    <source>
        <strain evidence="2">ISS10</strain>
    </source>
</reference>
<evidence type="ECO:0000313" key="2">
    <source>
        <dbReference type="EMBL" id="KRZ57801.1"/>
    </source>
</evidence>
<evidence type="ECO:0000256" key="1">
    <source>
        <dbReference type="SAM" id="MobiDB-lite"/>
    </source>
</evidence>
<keyword evidence="3" id="KW-1185">Reference proteome</keyword>
<dbReference type="AlphaFoldDB" id="A0A0V1LE46"/>
<accession>A0A0V1LE46</accession>
<protein>
    <submittedName>
        <fullName evidence="2">Uncharacterized protein</fullName>
    </submittedName>
</protein>
<comment type="caution">
    <text evidence="2">The sequence shown here is derived from an EMBL/GenBank/DDBJ whole genome shotgun (WGS) entry which is preliminary data.</text>
</comment>
<sequence>MSQFRKNVSYLNSSGRQSGDKGNAAADILPDTDEAAVLLPILSHIACLYLCICVIHKNIGFKLHWVSHPELVKSVESTATNSVARHENIIYASDFQSVGRDPLVDHQRILCGARKHADVVGTGISANADGELIDLSEDSSPAVSRNGLIAANEEFCRCLSFHSPCLTAFSWAGETKAHGEASKAIVGSTEELPNDYSGHIVILTAKKDLRAPSLAPEDFEELRRITFPVLQRA</sequence>
<dbReference type="Proteomes" id="UP000054721">
    <property type="component" value="Unassembled WGS sequence"/>
</dbReference>
<dbReference type="EMBL" id="JYDW01000068">
    <property type="protein sequence ID" value="KRZ57801.1"/>
    <property type="molecule type" value="Genomic_DNA"/>
</dbReference>